<evidence type="ECO:0000313" key="3">
    <source>
        <dbReference type="Proteomes" id="UP000199673"/>
    </source>
</evidence>
<protein>
    <submittedName>
        <fullName evidence="2">Uncharacterized protein</fullName>
    </submittedName>
</protein>
<dbReference type="EMBL" id="FPBF01000002">
    <property type="protein sequence ID" value="SFT74814.1"/>
    <property type="molecule type" value="Genomic_DNA"/>
</dbReference>
<dbReference type="AlphaFoldDB" id="A0A1I7AIV1"/>
<proteinExistence type="predicted"/>
<accession>A0A1I7AIV1</accession>
<sequence>MMILTLAVLGMVLVSFAVVQPAMADMPAPCNETIADPYGCAIRICGECIMTFCPGEAPIPSCGPTITP</sequence>
<organism evidence="2 3">
    <name type="scientific">Algoriphagus locisalis</name>
    <dbReference type="NCBI Taxonomy" id="305507"/>
    <lineage>
        <taxon>Bacteria</taxon>
        <taxon>Pseudomonadati</taxon>
        <taxon>Bacteroidota</taxon>
        <taxon>Cytophagia</taxon>
        <taxon>Cytophagales</taxon>
        <taxon>Cyclobacteriaceae</taxon>
        <taxon>Algoriphagus</taxon>
    </lineage>
</organism>
<name>A0A1I7AIV1_9BACT</name>
<feature type="chain" id="PRO_5011740050" evidence="1">
    <location>
        <begin position="25"/>
        <end position="68"/>
    </location>
</feature>
<dbReference type="Proteomes" id="UP000199673">
    <property type="component" value="Unassembled WGS sequence"/>
</dbReference>
<feature type="signal peptide" evidence="1">
    <location>
        <begin position="1"/>
        <end position="24"/>
    </location>
</feature>
<gene>
    <name evidence="2" type="ORF">SAMN04489724_1998</name>
</gene>
<keyword evidence="3" id="KW-1185">Reference proteome</keyword>
<evidence type="ECO:0000256" key="1">
    <source>
        <dbReference type="SAM" id="SignalP"/>
    </source>
</evidence>
<evidence type="ECO:0000313" key="2">
    <source>
        <dbReference type="EMBL" id="SFT74814.1"/>
    </source>
</evidence>
<reference evidence="3" key="1">
    <citation type="submission" date="2016-10" db="EMBL/GenBank/DDBJ databases">
        <authorList>
            <person name="Varghese N."/>
            <person name="Submissions S."/>
        </authorList>
    </citation>
    <scope>NUCLEOTIDE SEQUENCE [LARGE SCALE GENOMIC DNA]</scope>
    <source>
        <strain evidence="3">DSM 23445</strain>
    </source>
</reference>
<keyword evidence="1" id="KW-0732">Signal</keyword>